<evidence type="ECO:0000256" key="2">
    <source>
        <dbReference type="ARBA" id="ARBA00022692"/>
    </source>
</evidence>
<dbReference type="InterPro" id="IPR050922">
    <property type="entry name" value="LytR/CpsA/Psr_CW_biosynth"/>
</dbReference>
<organism evidence="6 7">
    <name type="scientific">Lysinibacillus contaminans</name>
    <dbReference type="NCBI Taxonomy" id="1293441"/>
    <lineage>
        <taxon>Bacteria</taxon>
        <taxon>Bacillati</taxon>
        <taxon>Bacillota</taxon>
        <taxon>Bacilli</taxon>
        <taxon>Bacillales</taxon>
        <taxon>Bacillaceae</taxon>
        <taxon>Lysinibacillus</taxon>
    </lineage>
</organism>
<keyword evidence="7" id="KW-1185">Reference proteome</keyword>
<evidence type="ECO:0000256" key="1">
    <source>
        <dbReference type="ARBA" id="ARBA00006068"/>
    </source>
</evidence>
<proteinExistence type="inferred from homology"/>
<evidence type="ECO:0000256" key="4">
    <source>
        <dbReference type="ARBA" id="ARBA00022989"/>
    </source>
</evidence>
<dbReference type="Proteomes" id="UP000050668">
    <property type="component" value="Unassembled WGS sequence"/>
</dbReference>
<evidence type="ECO:0000313" key="7">
    <source>
        <dbReference type="Proteomes" id="UP000050668"/>
    </source>
</evidence>
<comment type="similarity">
    <text evidence="1">Belongs to the LytR/CpsA/Psr (LCP) family.</text>
</comment>
<dbReference type="NCBIfam" id="TIGR00350">
    <property type="entry name" value="lytR_cpsA_psr"/>
    <property type="match status" value="1"/>
</dbReference>
<dbReference type="RefSeq" id="WP_053584170.1">
    <property type="nucleotide sequence ID" value="NZ_LGRV01000003.1"/>
</dbReference>
<sequence length="313" mass="35394">MDKKITRTTKRKRMRMKKLILFGSLFVVFIGIAWASTNYYSFKKALVKMNGSEEIKGASNMATSDQTPHSEPFSVLLLGIDERKSDSGRTDTMIVATVNPEIGTIKMLSIPRDSRVDIIGNNTTEKINHAYARGGISMTINTVEHLLSIPIHYYVAVNMEGFLSIIDVVDGIEINNDMDLAHGKYSFPKGKITLNGDEALVFSRIRYEDPRGDFGRQVRQKQLLEALLSEAKNPKILLQLNDIFKVLGDNVKMNFTASQLMDLQKLYGKLDGKIEQLQFENGVGQTIDKYWYYILDEEEVNQVSEELSEHLGV</sequence>
<protein>
    <recommendedName>
        <fullName evidence="5">Cell envelope-related transcriptional attenuator domain-containing protein</fullName>
    </recommendedName>
</protein>
<dbReference type="Gene3D" id="3.40.630.190">
    <property type="entry name" value="LCP protein"/>
    <property type="match status" value="1"/>
</dbReference>
<evidence type="ECO:0000313" key="6">
    <source>
        <dbReference type="EMBL" id="KOS69307.1"/>
    </source>
</evidence>
<keyword evidence="4" id="KW-0472">Membrane</keyword>
<evidence type="ECO:0000259" key="5">
    <source>
        <dbReference type="Pfam" id="PF03816"/>
    </source>
</evidence>
<keyword evidence="3" id="KW-0735">Signal-anchor</keyword>
<dbReference type="InterPro" id="IPR004474">
    <property type="entry name" value="LytR_CpsA_psr"/>
</dbReference>
<gene>
    <name evidence="6" type="ORF">AEA09_12555</name>
</gene>
<reference evidence="7" key="1">
    <citation type="submission" date="2015-07" db="EMBL/GenBank/DDBJ databases">
        <title>Fjat-14205 dsm 2895.</title>
        <authorList>
            <person name="Liu B."/>
            <person name="Wang J."/>
            <person name="Zhu Y."/>
            <person name="Liu G."/>
            <person name="Chen Q."/>
            <person name="Chen Z."/>
            <person name="Lan J."/>
            <person name="Che J."/>
            <person name="Ge C."/>
            <person name="Shi H."/>
            <person name="Pan Z."/>
            <person name="Liu X."/>
        </authorList>
    </citation>
    <scope>NUCLEOTIDE SEQUENCE [LARGE SCALE GENOMIC DNA]</scope>
    <source>
        <strain evidence="7">DSM 25560</strain>
    </source>
</reference>
<comment type="caution">
    <text evidence="6">The sequence shown here is derived from an EMBL/GenBank/DDBJ whole genome shotgun (WGS) entry which is preliminary data.</text>
</comment>
<dbReference type="EMBL" id="LGRV01000003">
    <property type="protein sequence ID" value="KOS69307.1"/>
    <property type="molecule type" value="Genomic_DNA"/>
</dbReference>
<name>A0ABR5K2Z3_9BACI</name>
<keyword evidence="2" id="KW-0812">Transmembrane</keyword>
<dbReference type="PANTHER" id="PTHR33392">
    <property type="entry name" value="POLYISOPRENYL-TEICHOIC ACID--PEPTIDOGLYCAN TEICHOIC ACID TRANSFERASE TAGU"/>
    <property type="match status" value="1"/>
</dbReference>
<feature type="domain" description="Cell envelope-related transcriptional attenuator" evidence="5">
    <location>
        <begin position="89"/>
        <end position="232"/>
    </location>
</feature>
<dbReference type="Pfam" id="PF03816">
    <property type="entry name" value="LytR_cpsA_psr"/>
    <property type="match status" value="1"/>
</dbReference>
<keyword evidence="4" id="KW-1133">Transmembrane helix</keyword>
<evidence type="ECO:0000256" key="3">
    <source>
        <dbReference type="ARBA" id="ARBA00022968"/>
    </source>
</evidence>
<accession>A0ABR5K2Z3</accession>
<dbReference type="PANTHER" id="PTHR33392:SF6">
    <property type="entry name" value="POLYISOPRENYL-TEICHOIC ACID--PEPTIDOGLYCAN TEICHOIC ACID TRANSFERASE TAGU"/>
    <property type="match status" value="1"/>
</dbReference>